<evidence type="ECO:0008006" key="3">
    <source>
        <dbReference type="Google" id="ProtNLM"/>
    </source>
</evidence>
<evidence type="ECO:0000313" key="1">
    <source>
        <dbReference type="EMBL" id="CAK0824104.1"/>
    </source>
</evidence>
<accession>A0ABN9RZL6</accession>
<name>A0ABN9RZL6_9DINO</name>
<dbReference type="Proteomes" id="UP001189429">
    <property type="component" value="Unassembled WGS sequence"/>
</dbReference>
<protein>
    <recommendedName>
        <fullName evidence="3">Phospholipid scramblase</fullName>
    </recommendedName>
</protein>
<proteinExistence type="predicted"/>
<organism evidence="1 2">
    <name type="scientific">Prorocentrum cordatum</name>
    <dbReference type="NCBI Taxonomy" id="2364126"/>
    <lineage>
        <taxon>Eukaryota</taxon>
        <taxon>Sar</taxon>
        <taxon>Alveolata</taxon>
        <taxon>Dinophyceae</taxon>
        <taxon>Prorocentrales</taxon>
        <taxon>Prorocentraceae</taxon>
        <taxon>Prorocentrum</taxon>
    </lineage>
</organism>
<comment type="caution">
    <text evidence="1">The sequence shown here is derived from an EMBL/GenBank/DDBJ whole genome shotgun (WGS) entry which is preliminary data.</text>
</comment>
<dbReference type="EMBL" id="CAUYUJ010008491">
    <property type="protein sequence ID" value="CAK0824104.1"/>
    <property type="molecule type" value="Genomic_DNA"/>
</dbReference>
<keyword evidence="2" id="KW-1185">Reference proteome</keyword>
<evidence type="ECO:0000313" key="2">
    <source>
        <dbReference type="Proteomes" id="UP001189429"/>
    </source>
</evidence>
<gene>
    <name evidence="1" type="ORF">PCOR1329_LOCUS24598</name>
</gene>
<reference evidence="1" key="1">
    <citation type="submission" date="2023-10" db="EMBL/GenBank/DDBJ databases">
        <authorList>
            <person name="Chen Y."/>
            <person name="Shah S."/>
            <person name="Dougan E. K."/>
            <person name="Thang M."/>
            <person name="Chan C."/>
        </authorList>
    </citation>
    <scope>NUCLEOTIDE SEQUENCE [LARGE SCALE GENOMIC DNA]</scope>
</reference>
<sequence>MPLFGLLCRLHAVPRFARAVAIVPAMKQIPLLGQPAAVVRRLHGLTKCRVVLPLPAAAFCLFAVNNLVQDYFGTSKDFFHGSFTTTKDPDDIAEFYQAEDLLKVIAGHPFFFRLFMDKVVVGDTPVEEHQALLSVDESRMTVKNLGMEVAFKITDQDEDFEGKAMRTFTRHERFLDYFPLLSDWGFKVLLWDQTWTYGFRCHEGGVVEVYHHGNDFYGPWPVRLIVQLHQRYVLWACNRLINSEAFGNDEDGFWAEKKQEMLDCMPRVASPFRAKERTYSEGCAMRIVIG</sequence>